<dbReference type="SUPFAM" id="SSF46785">
    <property type="entry name" value="Winged helix' DNA-binding domain"/>
    <property type="match status" value="1"/>
</dbReference>
<dbReference type="GO" id="GO:0003677">
    <property type="term" value="F:DNA binding"/>
    <property type="evidence" value="ECO:0007669"/>
    <property type="project" value="UniProtKB-KW"/>
</dbReference>
<dbReference type="InterPro" id="IPR036390">
    <property type="entry name" value="WH_DNA-bd_sf"/>
</dbReference>
<evidence type="ECO:0000313" key="5">
    <source>
        <dbReference type="EMBL" id="NYH94437.1"/>
    </source>
</evidence>
<dbReference type="PROSITE" id="PS51118">
    <property type="entry name" value="HTH_HXLR"/>
    <property type="match status" value="1"/>
</dbReference>
<organism evidence="5 6">
    <name type="scientific">Novosphingobium marinum</name>
    <dbReference type="NCBI Taxonomy" id="1514948"/>
    <lineage>
        <taxon>Bacteria</taxon>
        <taxon>Pseudomonadati</taxon>
        <taxon>Pseudomonadota</taxon>
        <taxon>Alphaproteobacteria</taxon>
        <taxon>Sphingomonadales</taxon>
        <taxon>Sphingomonadaceae</taxon>
        <taxon>Novosphingobium</taxon>
    </lineage>
</organism>
<dbReference type="AlphaFoldDB" id="A0A7Y9XTY5"/>
<keyword evidence="1" id="KW-0805">Transcription regulation</keyword>
<evidence type="ECO:0000256" key="3">
    <source>
        <dbReference type="ARBA" id="ARBA00023163"/>
    </source>
</evidence>
<dbReference type="PANTHER" id="PTHR33204">
    <property type="entry name" value="TRANSCRIPTIONAL REGULATOR, MARR FAMILY"/>
    <property type="match status" value="1"/>
</dbReference>
<dbReference type="Proteomes" id="UP000522081">
    <property type="component" value="Unassembled WGS sequence"/>
</dbReference>
<dbReference type="PANTHER" id="PTHR33204:SF18">
    <property type="entry name" value="TRANSCRIPTIONAL REGULATORY PROTEIN"/>
    <property type="match status" value="1"/>
</dbReference>
<accession>A0A7Y9XTY5</accession>
<evidence type="ECO:0000259" key="4">
    <source>
        <dbReference type="PROSITE" id="PS51118"/>
    </source>
</evidence>
<evidence type="ECO:0000256" key="2">
    <source>
        <dbReference type="ARBA" id="ARBA00023125"/>
    </source>
</evidence>
<name>A0A7Y9XTY5_9SPHN</name>
<evidence type="ECO:0000256" key="1">
    <source>
        <dbReference type="ARBA" id="ARBA00023015"/>
    </source>
</evidence>
<dbReference type="EMBL" id="JACBZF010000001">
    <property type="protein sequence ID" value="NYH94437.1"/>
    <property type="molecule type" value="Genomic_DNA"/>
</dbReference>
<keyword evidence="2 5" id="KW-0238">DNA-binding</keyword>
<protein>
    <submittedName>
        <fullName evidence="5">DNA-binding HxlR family transcriptional regulator</fullName>
    </submittedName>
</protein>
<gene>
    <name evidence="5" type="ORF">FHS75_000742</name>
</gene>
<proteinExistence type="predicted"/>
<keyword evidence="3" id="KW-0804">Transcription</keyword>
<dbReference type="InterPro" id="IPR036388">
    <property type="entry name" value="WH-like_DNA-bd_sf"/>
</dbReference>
<feature type="domain" description="HTH hxlR-type" evidence="4">
    <location>
        <begin position="21"/>
        <end position="119"/>
    </location>
</feature>
<keyword evidence="6" id="KW-1185">Reference proteome</keyword>
<dbReference type="Pfam" id="PF01638">
    <property type="entry name" value="HxlR"/>
    <property type="match status" value="1"/>
</dbReference>
<sequence>MKFENKTEPVDRHGKWYRDACAAAFAMELVGERWTIPIVRELMLGGRRFSDIRASLPGISARVLTERLARLQDLGIVLRVDRNDPVPHRLYLLTDWGRGLEAVMAEMGRWAVRSPLHDPTLPLTPVALMLSLRAMFRPARARDLRVDAGIVIGDTRMRAHIADGELAVAYAAPDDPPADVIFAAPTSLDLLKVFYGKAPPGAEGVAVEVRGDAGLARRFVDCVEIPPKCPVPPAAAT</sequence>
<dbReference type="InterPro" id="IPR002577">
    <property type="entry name" value="HTH_HxlR"/>
</dbReference>
<reference evidence="5 6" key="1">
    <citation type="submission" date="2020-07" db="EMBL/GenBank/DDBJ databases">
        <title>Genomic Encyclopedia of Type Strains, Phase IV (KMG-IV): sequencing the most valuable type-strain genomes for metagenomic binning, comparative biology and taxonomic classification.</title>
        <authorList>
            <person name="Goeker M."/>
        </authorList>
    </citation>
    <scope>NUCLEOTIDE SEQUENCE [LARGE SCALE GENOMIC DNA]</scope>
    <source>
        <strain evidence="5 6">DSM 29043</strain>
    </source>
</reference>
<dbReference type="Gene3D" id="1.10.10.10">
    <property type="entry name" value="Winged helix-like DNA-binding domain superfamily/Winged helix DNA-binding domain"/>
    <property type="match status" value="1"/>
</dbReference>
<evidence type="ECO:0000313" key="6">
    <source>
        <dbReference type="Proteomes" id="UP000522081"/>
    </source>
</evidence>
<dbReference type="RefSeq" id="WP_179406355.1">
    <property type="nucleotide sequence ID" value="NZ_BMGF01000001.1"/>
</dbReference>
<comment type="caution">
    <text evidence="5">The sequence shown here is derived from an EMBL/GenBank/DDBJ whole genome shotgun (WGS) entry which is preliminary data.</text>
</comment>